<feature type="domain" description="AAA+ ATPase" evidence="2">
    <location>
        <begin position="500"/>
        <end position="640"/>
    </location>
</feature>
<dbReference type="GO" id="GO:0016887">
    <property type="term" value="F:ATP hydrolysis activity"/>
    <property type="evidence" value="ECO:0007669"/>
    <property type="project" value="InterPro"/>
</dbReference>
<evidence type="ECO:0000313" key="4">
    <source>
        <dbReference type="Proteomes" id="UP001165160"/>
    </source>
</evidence>
<comment type="caution">
    <text evidence="3">The sequence shown here is derived from an EMBL/GenBank/DDBJ whole genome shotgun (WGS) entry which is preliminary data.</text>
</comment>
<sequence>MANIGRNSTFSNSISAIPTSRGAAGPGPTRSPARNSRIAAKDGIAPVSQRPSFLDGKRGKSGYSKLAAPKMHNRITGRMKEFGDNELNKLHKKVERRGTWSLNRGGSGGNLPGASPSPSPAKKGKGGGESAGARRASVNVAGLGKGGGGRTGRVSPPDDGLREVPDFAFNIDPNLNDNWLRLTKPETGFLNRLGIHSLVSAASHESKFLMVHTGGEQFVGRVGDEGAEGLEAVSLEKLAETDPQDALSPPKPLSKVPYKAILTTQIKSIKMAGVPVGANEGFESVVQIVFGVKGVDSYFSLCMDVRKGGRWALVQSWAGGGYKKLGLMEEDAMRPGDGGGLKQNIFYSIKIEIKKGTHVSVFANGMNVFNSVRVQIRDGEEESEEKVAGNFGVLCKGSRCITKNWVVSHQKEDGSNDFEYKMSNDEKFNRPEDERVVEMEYVGMDRDDSKFIDIIMNDVVDGVGIGFDDIAGLKQAKQLLNEAVVWPLVLPQLFTGIREPWKGVLLFGPPGTGKTLLAKAVAGQNNSKFFNCSTATLVSKYRGESEKIVKCLFYLARHYAPSVVFLDEVDALVGARGAEGEHEASRRFKTELFVQIDGVVLSKGDENAQVTVLAASNNPWDLDEAMRRRLEKRIYVGLPDFTTRCYMFVQFIGEDSADPSVDVTCIETLSGNTEGYSGADIELVVREAKMERTREMLQEINVEDLMNEMEAAAVAGEGDEGGGGGGRGEKKQDNIMIKPQDLFGALQRVKRTVKDCGKYHQWNAKFGSVFATDA</sequence>
<keyword evidence="4" id="KW-1185">Reference proteome</keyword>
<dbReference type="Proteomes" id="UP001165160">
    <property type="component" value="Unassembled WGS sequence"/>
</dbReference>
<dbReference type="AlphaFoldDB" id="A0A9W6Z9L6"/>
<gene>
    <name evidence="3" type="ORF">TrVE_jg10053</name>
</gene>
<feature type="region of interest" description="Disordered" evidence="1">
    <location>
        <begin position="95"/>
        <end position="160"/>
    </location>
</feature>
<dbReference type="GO" id="GO:0051013">
    <property type="term" value="P:microtubule severing"/>
    <property type="evidence" value="ECO:0007669"/>
    <property type="project" value="TreeGrafter"/>
</dbReference>
<protein>
    <recommendedName>
        <fullName evidence="2">AAA+ ATPase domain-containing protein</fullName>
    </recommendedName>
</protein>
<dbReference type="GO" id="GO:0005524">
    <property type="term" value="F:ATP binding"/>
    <property type="evidence" value="ECO:0007669"/>
    <property type="project" value="InterPro"/>
</dbReference>
<name>A0A9W6Z9L6_9STRA</name>
<dbReference type="Pfam" id="PF00004">
    <property type="entry name" value="AAA"/>
    <property type="match status" value="1"/>
</dbReference>
<dbReference type="EMBL" id="BRXX01000575">
    <property type="protein sequence ID" value="GMH47317.1"/>
    <property type="molecule type" value="Genomic_DNA"/>
</dbReference>
<evidence type="ECO:0000256" key="1">
    <source>
        <dbReference type="SAM" id="MobiDB-lite"/>
    </source>
</evidence>
<accession>A0A9W6Z9L6</accession>
<organism evidence="3 4">
    <name type="scientific">Triparma verrucosa</name>
    <dbReference type="NCBI Taxonomy" id="1606542"/>
    <lineage>
        <taxon>Eukaryota</taxon>
        <taxon>Sar</taxon>
        <taxon>Stramenopiles</taxon>
        <taxon>Ochrophyta</taxon>
        <taxon>Bolidophyceae</taxon>
        <taxon>Parmales</taxon>
        <taxon>Triparmaceae</taxon>
        <taxon>Triparma</taxon>
    </lineage>
</organism>
<dbReference type="InterPro" id="IPR041569">
    <property type="entry name" value="AAA_lid_3"/>
</dbReference>
<evidence type="ECO:0000313" key="3">
    <source>
        <dbReference type="EMBL" id="GMH47317.1"/>
    </source>
</evidence>
<dbReference type="SUPFAM" id="SSF52540">
    <property type="entry name" value="P-loop containing nucleoside triphosphate hydrolases"/>
    <property type="match status" value="1"/>
</dbReference>
<dbReference type="Gene3D" id="1.10.8.60">
    <property type="match status" value="1"/>
</dbReference>
<dbReference type="InterPro" id="IPR003593">
    <property type="entry name" value="AAA+_ATPase"/>
</dbReference>
<dbReference type="SMART" id="SM00382">
    <property type="entry name" value="AAA"/>
    <property type="match status" value="1"/>
</dbReference>
<dbReference type="Pfam" id="PF17862">
    <property type="entry name" value="AAA_lid_3"/>
    <property type="match status" value="1"/>
</dbReference>
<proteinExistence type="predicted"/>
<feature type="compositionally biased region" description="Polar residues" evidence="1">
    <location>
        <begin position="1"/>
        <end position="18"/>
    </location>
</feature>
<evidence type="ECO:0000259" key="2">
    <source>
        <dbReference type="SMART" id="SM00382"/>
    </source>
</evidence>
<feature type="region of interest" description="Disordered" evidence="1">
    <location>
        <begin position="1"/>
        <end position="74"/>
    </location>
</feature>
<dbReference type="PANTHER" id="PTHR23074">
    <property type="entry name" value="AAA DOMAIN-CONTAINING"/>
    <property type="match status" value="1"/>
</dbReference>
<dbReference type="PANTHER" id="PTHR23074:SF19">
    <property type="entry name" value="KATANIN P60 ATPASE-CONTAINING SUBUNIT A1"/>
    <property type="match status" value="1"/>
</dbReference>
<dbReference type="InterPro" id="IPR003959">
    <property type="entry name" value="ATPase_AAA_core"/>
</dbReference>
<dbReference type="GO" id="GO:0015630">
    <property type="term" value="C:microtubule cytoskeleton"/>
    <property type="evidence" value="ECO:0007669"/>
    <property type="project" value="TreeGrafter"/>
</dbReference>
<dbReference type="Gene3D" id="3.40.50.300">
    <property type="entry name" value="P-loop containing nucleotide triphosphate hydrolases"/>
    <property type="match status" value="1"/>
</dbReference>
<dbReference type="InterPro" id="IPR050304">
    <property type="entry name" value="MT-severing_AAA_ATPase"/>
</dbReference>
<dbReference type="InterPro" id="IPR027417">
    <property type="entry name" value="P-loop_NTPase"/>
</dbReference>
<reference evidence="4" key="1">
    <citation type="journal article" date="2023" name="Commun. Biol.">
        <title>Genome analysis of Parmales, the sister group of diatoms, reveals the evolutionary specialization of diatoms from phago-mixotrophs to photoautotrophs.</title>
        <authorList>
            <person name="Ban H."/>
            <person name="Sato S."/>
            <person name="Yoshikawa S."/>
            <person name="Yamada K."/>
            <person name="Nakamura Y."/>
            <person name="Ichinomiya M."/>
            <person name="Sato N."/>
            <person name="Blanc-Mathieu R."/>
            <person name="Endo H."/>
            <person name="Kuwata A."/>
            <person name="Ogata H."/>
        </authorList>
    </citation>
    <scope>NUCLEOTIDE SEQUENCE [LARGE SCALE GENOMIC DNA]</scope>
    <source>
        <strain evidence="4">NIES 3699</strain>
    </source>
</reference>
<dbReference type="FunFam" id="3.40.50.300:FF:000159">
    <property type="entry name" value="Katanin p60 ATPase-containing subunit A1"/>
    <property type="match status" value="1"/>
</dbReference>